<proteinExistence type="predicted"/>
<organism evidence="1">
    <name type="scientific">Anguilla anguilla</name>
    <name type="common">European freshwater eel</name>
    <name type="synonym">Muraena anguilla</name>
    <dbReference type="NCBI Taxonomy" id="7936"/>
    <lineage>
        <taxon>Eukaryota</taxon>
        <taxon>Metazoa</taxon>
        <taxon>Chordata</taxon>
        <taxon>Craniata</taxon>
        <taxon>Vertebrata</taxon>
        <taxon>Euteleostomi</taxon>
        <taxon>Actinopterygii</taxon>
        <taxon>Neopterygii</taxon>
        <taxon>Teleostei</taxon>
        <taxon>Anguilliformes</taxon>
        <taxon>Anguillidae</taxon>
        <taxon>Anguilla</taxon>
    </lineage>
</organism>
<accession>A0A0E9S2T4</accession>
<evidence type="ECO:0000313" key="1">
    <source>
        <dbReference type="EMBL" id="JAH34975.1"/>
    </source>
</evidence>
<name>A0A0E9S2T4_ANGAN</name>
<protein>
    <submittedName>
        <fullName evidence="1">Uncharacterized protein</fullName>
    </submittedName>
</protein>
<dbReference type="AlphaFoldDB" id="A0A0E9S2T4"/>
<sequence length="45" mass="5102">MVIDPFNLFLLYRSSCITRSTVIAQRPTLLPGWATWPAPPKSLRS</sequence>
<dbReference type="EMBL" id="GBXM01073602">
    <property type="protein sequence ID" value="JAH34975.1"/>
    <property type="molecule type" value="Transcribed_RNA"/>
</dbReference>
<reference evidence="1" key="2">
    <citation type="journal article" date="2015" name="Fish Shellfish Immunol.">
        <title>Early steps in the European eel (Anguilla anguilla)-Vibrio vulnificus interaction in the gills: Role of the RtxA13 toxin.</title>
        <authorList>
            <person name="Callol A."/>
            <person name="Pajuelo D."/>
            <person name="Ebbesson L."/>
            <person name="Teles M."/>
            <person name="MacKenzie S."/>
            <person name="Amaro C."/>
        </authorList>
    </citation>
    <scope>NUCLEOTIDE SEQUENCE</scope>
</reference>
<reference evidence="1" key="1">
    <citation type="submission" date="2014-11" db="EMBL/GenBank/DDBJ databases">
        <authorList>
            <person name="Amaro Gonzalez C."/>
        </authorList>
    </citation>
    <scope>NUCLEOTIDE SEQUENCE</scope>
</reference>